<evidence type="ECO:0000313" key="3">
    <source>
        <dbReference type="Proteomes" id="UP000614915"/>
    </source>
</evidence>
<protein>
    <submittedName>
        <fullName evidence="2">Flagellar biogenesis protein FliO</fullName>
    </submittedName>
</protein>
<evidence type="ECO:0000256" key="1">
    <source>
        <dbReference type="SAM" id="Phobius"/>
    </source>
</evidence>
<organism evidence="2 3">
    <name type="scientific">Micromonospora ureilytica</name>
    <dbReference type="NCBI Taxonomy" id="709868"/>
    <lineage>
        <taxon>Bacteria</taxon>
        <taxon>Bacillati</taxon>
        <taxon>Actinomycetota</taxon>
        <taxon>Actinomycetes</taxon>
        <taxon>Micromonosporales</taxon>
        <taxon>Micromonosporaceae</taxon>
        <taxon>Micromonospora</taxon>
    </lineage>
</organism>
<feature type="transmembrane region" description="Helical" evidence="1">
    <location>
        <begin position="49"/>
        <end position="77"/>
    </location>
</feature>
<dbReference type="RefSeq" id="WP_196925169.1">
    <property type="nucleotide sequence ID" value="NZ_CP108567.1"/>
</dbReference>
<keyword evidence="1" id="KW-1133">Transmembrane helix</keyword>
<dbReference type="EMBL" id="JADOTX010000001">
    <property type="protein sequence ID" value="MBG6063784.1"/>
    <property type="molecule type" value="Genomic_DNA"/>
</dbReference>
<comment type="caution">
    <text evidence="2">The sequence shown here is derived from an EMBL/GenBank/DDBJ whole genome shotgun (WGS) entry which is preliminary data.</text>
</comment>
<keyword evidence="1" id="KW-0812">Transmembrane</keyword>
<sequence length="102" mass="11249">MIGNDPRVPWPPRASHPADSSTLPLYMVLFFLLGLVSFVIYGLSDGQGALVLASIISGMFFGCFMILFAIYWIGYLLKGHAIWQAERQAESDGPSRGQQPED</sequence>
<feature type="transmembrane region" description="Helical" evidence="1">
    <location>
        <begin position="23"/>
        <end position="43"/>
    </location>
</feature>
<keyword evidence="2" id="KW-0282">Flagellum</keyword>
<proteinExistence type="predicted"/>
<gene>
    <name evidence="2" type="ORF">IW248_000071</name>
</gene>
<keyword evidence="2" id="KW-0966">Cell projection</keyword>
<accession>A0ABS0J9Q7</accession>
<evidence type="ECO:0000313" key="2">
    <source>
        <dbReference type="EMBL" id="MBG6063784.1"/>
    </source>
</evidence>
<dbReference type="Proteomes" id="UP000614915">
    <property type="component" value="Unassembled WGS sequence"/>
</dbReference>
<keyword evidence="1" id="KW-0472">Membrane</keyword>
<reference evidence="2 3" key="1">
    <citation type="submission" date="2020-11" db="EMBL/GenBank/DDBJ databases">
        <title>Sequencing the genomes of 1000 actinobacteria strains.</title>
        <authorList>
            <person name="Klenk H.-P."/>
        </authorList>
    </citation>
    <scope>NUCLEOTIDE SEQUENCE [LARGE SCALE GENOMIC DNA]</scope>
    <source>
        <strain evidence="2 3">DSM 101692</strain>
    </source>
</reference>
<keyword evidence="2" id="KW-0969">Cilium</keyword>
<name>A0ABS0J9Q7_9ACTN</name>
<keyword evidence="3" id="KW-1185">Reference proteome</keyword>